<dbReference type="SUPFAM" id="SSF110916">
    <property type="entry name" value="Peptidyl-tRNA hydrolase domain-like"/>
    <property type="match status" value="1"/>
</dbReference>
<feature type="region of interest" description="Disordered" evidence="1">
    <location>
        <begin position="103"/>
        <end position="147"/>
    </location>
</feature>
<evidence type="ECO:0000259" key="2">
    <source>
        <dbReference type="Pfam" id="PF00472"/>
    </source>
</evidence>
<dbReference type="GO" id="GO:0072344">
    <property type="term" value="P:rescue of stalled ribosome"/>
    <property type="evidence" value="ECO:0007669"/>
    <property type="project" value="TreeGrafter"/>
</dbReference>
<accession>A0A1C0ARA4</accession>
<keyword evidence="4" id="KW-1185">Reference proteome</keyword>
<dbReference type="Proteomes" id="UP000093501">
    <property type="component" value="Unassembled WGS sequence"/>
</dbReference>
<dbReference type="NCBIfam" id="NF006718">
    <property type="entry name" value="PRK09256.1"/>
    <property type="match status" value="1"/>
</dbReference>
<evidence type="ECO:0000313" key="3">
    <source>
        <dbReference type="EMBL" id="OCL36954.1"/>
    </source>
</evidence>
<dbReference type="PANTHER" id="PTHR47814">
    <property type="entry name" value="PEPTIDYL-TRNA HYDROLASE ARFB"/>
    <property type="match status" value="1"/>
</dbReference>
<feature type="compositionally biased region" description="Basic and acidic residues" evidence="1">
    <location>
        <begin position="137"/>
        <end position="147"/>
    </location>
</feature>
<organism evidence="3 4">
    <name type="scientific">Tessaracoccus lapidicaptus</name>
    <dbReference type="NCBI Taxonomy" id="1427523"/>
    <lineage>
        <taxon>Bacteria</taxon>
        <taxon>Bacillati</taxon>
        <taxon>Actinomycetota</taxon>
        <taxon>Actinomycetes</taxon>
        <taxon>Propionibacteriales</taxon>
        <taxon>Propionibacteriaceae</taxon>
        <taxon>Tessaracoccus</taxon>
    </lineage>
</organism>
<proteinExistence type="predicted"/>
<dbReference type="Gene3D" id="3.30.160.20">
    <property type="match status" value="1"/>
</dbReference>
<protein>
    <submittedName>
        <fullName evidence="3">Peptide chain release factor 1</fullName>
    </submittedName>
</protein>
<evidence type="ECO:0000313" key="4">
    <source>
        <dbReference type="Proteomes" id="UP000093501"/>
    </source>
</evidence>
<dbReference type="RefSeq" id="WP_068749938.1">
    <property type="nucleotide sequence ID" value="NZ_JBDXXE010000090.1"/>
</dbReference>
<sequence>MSDLRIPPGPGLPAGLVVPASELIERYSHSSGPGGQGVNTADSRVQLSFDIAASSVLDETQRDRLLHRLRTRLAGPVVTVVSTATRSQRQNRIDARDRLAAILREGLAPPSPPRRRTRPTKGSVERRLAAKRRRGEAKRDRSRPEAM</sequence>
<dbReference type="GO" id="GO:0004045">
    <property type="term" value="F:peptidyl-tRNA hydrolase activity"/>
    <property type="evidence" value="ECO:0007669"/>
    <property type="project" value="TreeGrafter"/>
</dbReference>
<dbReference type="InterPro" id="IPR000352">
    <property type="entry name" value="Pep_chain_release_fac_I"/>
</dbReference>
<dbReference type="GO" id="GO:0003747">
    <property type="term" value="F:translation release factor activity"/>
    <property type="evidence" value="ECO:0007669"/>
    <property type="project" value="InterPro"/>
</dbReference>
<dbReference type="AlphaFoldDB" id="A0A1C0ARA4"/>
<dbReference type="EMBL" id="MBQD01000004">
    <property type="protein sequence ID" value="OCL36954.1"/>
    <property type="molecule type" value="Genomic_DNA"/>
</dbReference>
<reference evidence="4" key="1">
    <citation type="submission" date="2016-07" db="EMBL/GenBank/DDBJ databases">
        <authorList>
            <person name="Florea S."/>
            <person name="Webb J.S."/>
            <person name="Jaromczyk J."/>
            <person name="Schardl C.L."/>
        </authorList>
    </citation>
    <scope>NUCLEOTIDE SEQUENCE [LARGE SCALE GENOMIC DNA]</scope>
    <source>
        <strain evidence="4">IPBSL-7</strain>
    </source>
</reference>
<dbReference type="PANTHER" id="PTHR47814:SF1">
    <property type="entry name" value="PEPTIDYL-TRNA HYDROLASE ARFB"/>
    <property type="match status" value="1"/>
</dbReference>
<dbReference type="Pfam" id="PF00472">
    <property type="entry name" value="RF-1"/>
    <property type="match status" value="1"/>
</dbReference>
<name>A0A1C0ARA4_9ACTN</name>
<evidence type="ECO:0000256" key="1">
    <source>
        <dbReference type="SAM" id="MobiDB-lite"/>
    </source>
</evidence>
<comment type="caution">
    <text evidence="3">The sequence shown here is derived from an EMBL/GenBank/DDBJ whole genome shotgun (WGS) entry which is preliminary data.</text>
</comment>
<feature type="domain" description="Prokaryotic-type class I peptide chain release factors" evidence="2">
    <location>
        <begin position="18"/>
        <end position="141"/>
    </location>
</feature>
<gene>
    <name evidence="3" type="ORF">BCR15_12805</name>
</gene>
<dbReference type="GO" id="GO:0043022">
    <property type="term" value="F:ribosome binding"/>
    <property type="evidence" value="ECO:0007669"/>
    <property type="project" value="TreeGrafter"/>
</dbReference>